<dbReference type="Proteomes" id="UP001235094">
    <property type="component" value="Unassembled WGS sequence"/>
</dbReference>
<evidence type="ECO:0000256" key="2">
    <source>
        <dbReference type="ARBA" id="ARBA00007069"/>
    </source>
</evidence>
<evidence type="ECO:0000256" key="6">
    <source>
        <dbReference type="ARBA" id="ARBA00022989"/>
    </source>
</evidence>
<evidence type="ECO:0000259" key="9">
    <source>
        <dbReference type="PROSITE" id="PS50928"/>
    </source>
</evidence>
<keyword evidence="11" id="KW-1185">Reference proteome</keyword>
<dbReference type="PANTHER" id="PTHR42929">
    <property type="entry name" value="INNER MEMBRANE ABC TRANSPORTER PERMEASE PROTEIN YDCU-RELATED-RELATED"/>
    <property type="match status" value="1"/>
</dbReference>
<comment type="subcellular location">
    <subcellularLocation>
        <location evidence="1 8">Cell membrane</location>
        <topology evidence="1 8">Multi-pass membrane protein</topology>
    </subcellularLocation>
</comment>
<keyword evidence="6 8" id="KW-1133">Transmembrane helix</keyword>
<keyword evidence="3 8" id="KW-0813">Transport</keyword>
<evidence type="ECO:0000256" key="8">
    <source>
        <dbReference type="RuleBase" id="RU363032"/>
    </source>
</evidence>
<dbReference type="InterPro" id="IPR035906">
    <property type="entry name" value="MetI-like_sf"/>
</dbReference>
<feature type="transmembrane region" description="Helical" evidence="8">
    <location>
        <begin position="170"/>
        <end position="189"/>
    </location>
</feature>
<accession>A0ABU0LSV4</accession>
<protein>
    <submittedName>
        <fullName evidence="10">Spermidine/putrescine transport system permease protein</fullName>
    </submittedName>
</protein>
<dbReference type="Pfam" id="PF00528">
    <property type="entry name" value="BPD_transp_1"/>
    <property type="match status" value="1"/>
</dbReference>
<evidence type="ECO:0000256" key="4">
    <source>
        <dbReference type="ARBA" id="ARBA00022475"/>
    </source>
</evidence>
<feature type="transmembrane region" description="Helical" evidence="8">
    <location>
        <begin position="25"/>
        <end position="44"/>
    </location>
</feature>
<feature type="transmembrane region" description="Helical" evidence="8">
    <location>
        <begin position="273"/>
        <end position="291"/>
    </location>
</feature>
<feature type="transmembrane region" description="Helical" evidence="8">
    <location>
        <begin position="87"/>
        <end position="108"/>
    </location>
</feature>
<evidence type="ECO:0000256" key="5">
    <source>
        <dbReference type="ARBA" id="ARBA00022692"/>
    </source>
</evidence>
<feature type="transmembrane region" description="Helical" evidence="8">
    <location>
        <begin position="120"/>
        <end position="142"/>
    </location>
</feature>
<feature type="transmembrane region" description="Helical" evidence="8">
    <location>
        <begin position="225"/>
        <end position="242"/>
    </location>
</feature>
<keyword evidence="7 8" id="KW-0472">Membrane</keyword>
<name>A0ABU0LSV4_9HYPH</name>
<organism evidence="10 11">
    <name type="scientific">Ancylobacter amanitiformis</name>
    <dbReference type="NCBI Taxonomy" id="217069"/>
    <lineage>
        <taxon>Bacteria</taxon>
        <taxon>Pseudomonadati</taxon>
        <taxon>Pseudomonadota</taxon>
        <taxon>Alphaproteobacteria</taxon>
        <taxon>Hyphomicrobiales</taxon>
        <taxon>Xanthobacteraceae</taxon>
        <taxon>Ancylobacter</taxon>
    </lineage>
</organism>
<dbReference type="PANTHER" id="PTHR42929:SF1">
    <property type="entry name" value="INNER MEMBRANE ABC TRANSPORTER PERMEASE PROTEIN YDCU-RELATED"/>
    <property type="match status" value="1"/>
</dbReference>
<feature type="domain" description="ABC transmembrane type-1" evidence="9">
    <location>
        <begin position="83"/>
        <end position="290"/>
    </location>
</feature>
<dbReference type="EMBL" id="JAUSVR010000008">
    <property type="protein sequence ID" value="MDQ0511773.1"/>
    <property type="molecule type" value="Genomic_DNA"/>
</dbReference>
<evidence type="ECO:0000256" key="1">
    <source>
        <dbReference type="ARBA" id="ARBA00004651"/>
    </source>
</evidence>
<keyword evidence="4" id="KW-1003">Cell membrane</keyword>
<dbReference type="SUPFAM" id="SSF161098">
    <property type="entry name" value="MetI-like"/>
    <property type="match status" value="1"/>
</dbReference>
<evidence type="ECO:0000256" key="7">
    <source>
        <dbReference type="ARBA" id="ARBA00023136"/>
    </source>
</evidence>
<dbReference type="PROSITE" id="PS50928">
    <property type="entry name" value="ABC_TM1"/>
    <property type="match status" value="1"/>
</dbReference>
<keyword evidence="5 8" id="KW-0812">Transmembrane</keyword>
<gene>
    <name evidence="10" type="ORF">QOZ99_002672</name>
</gene>
<proteinExistence type="inferred from homology"/>
<evidence type="ECO:0000256" key="3">
    <source>
        <dbReference type="ARBA" id="ARBA00022448"/>
    </source>
</evidence>
<dbReference type="RefSeq" id="WP_306890470.1">
    <property type="nucleotide sequence ID" value="NZ_JAUSVR010000008.1"/>
</dbReference>
<evidence type="ECO:0000313" key="11">
    <source>
        <dbReference type="Proteomes" id="UP001235094"/>
    </source>
</evidence>
<comment type="caution">
    <text evidence="10">The sequence shown here is derived from an EMBL/GenBank/DDBJ whole genome shotgun (WGS) entry which is preliminary data.</text>
</comment>
<dbReference type="InterPro" id="IPR000515">
    <property type="entry name" value="MetI-like"/>
</dbReference>
<dbReference type="CDD" id="cd06261">
    <property type="entry name" value="TM_PBP2"/>
    <property type="match status" value="1"/>
</dbReference>
<comment type="similarity">
    <text evidence="2">Belongs to the binding-protein-dependent transport system permease family. CysTW subfamily.</text>
</comment>
<reference evidence="10 11" key="1">
    <citation type="submission" date="2023-07" db="EMBL/GenBank/DDBJ databases">
        <title>Genomic Encyclopedia of Type Strains, Phase IV (KMG-IV): sequencing the most valuable type-strain genomes for metagenomic binning, comparative biology and taxonomic classification.</title>
        <authorList>
            <person name="Goeker M."/>
        </authorList>
    </citation>
    <scope>NUCLEOTIDE SEQUENCE [LARGE SCALE GENOMIC DNA]</scope>
    <source>
        <strain evidence="10 11">DSM 15561</strain>
    </source>
</reference>
<sequence>MNAPLNPAASGASAPREEGAAARRLSFILVFAPFALWIALVILVPQLNLFFLSLREKVGPQVYVLGPRNYTELFGESVYVLTLVRTVVMSLLATFATLIIGFPIAYYIAKIARGRARTLLFMSCLLPFWVSELVRVFGWMLILRETGLLSRLLQGLGLVDGPVELLYNDVAVMVGLIYTSMLFMVVPLVSTLDSLDDALVEAGYDLGGNGLVVLWEIVIPHAKPGIVAGAIIVFMLNLGNYLTPTLLGGKNSQWFTAQIYSQFITRFNWESGSAFGFVLLVTSSLIVWLALRASGQTLSGTIGKG</sequence>
<evidence type="ECO:0000313" key="10">
    <source>
        <dbReference type="EMBL" id="MDQ0511773.1"/>
    </source>
</evidence>
<dbReference type="Gene3D" id="1.10.3720.10">
    <property type="entry name" value="MetI-like"/>
    <property type="match status" value="1"/>
</dbReference>